<sequence>MDTHVPNETHHASGMVKTIFDNQKERREREIVQRNEERRKRDRCHCRRELAVAPLSPSAVAHLRESVSFRGTENFDEGTSSRQFDEEDDMFGMLIDLQAPIVAESNAGAPVLA</sequence>
<name>A0A5D3C695_CUCMM</name>
<dbReference type="AlphaFoldDB" id="A0A5D3C695"/>
<evidence type="ECO:0000256" key="1">
    <source>
        <dbReference type="SAM" id="MobiDB-lite"/>
    </source>
</evidence>
<proteinExistence type="predicted"/>
<evidence type="ECO:0000313" key="2">
    <source>
        <dbReference type="EMBL" id="KAA0061640.1"/>
    </source>
</evidence>
<accession>A0A5D3C695</accession>
<dbReference type="Proteomes" id="UP000321393">
    <property type="component" value="Unassembled WGS sequence"/>
</dbReference>
<dbReference type="EMBL" id="SSTD01013698">
    <property type="protein sequence ID" value="TYK05866.1"/>
    <property type="molecule type" value="Genomic_DNA"/>
</dbReference>
<dbReference type="EMBL" id="SSTE01004737">
    <property type="protein sequence ID" value="KAA0061640.1"/>
    <property type="molecule type" value="Genomic_DNA"/>
</dbReference>
<evidence type="ECO:0000313" key="4">
    <source>
        <dbReference type="Proteomes" id="UP000321393"/>
    </source>
</evidence>
<feature type="region of interest" description="Disordered" evidence="1">
    <location>
        <begin position="1"/>
        <end position="25"/>
    </location>
</feature>
<evidence type="ECO:0008006" key="6">
    <source>
        <dbReference type="Google" id="ProtNLM"/>
    </source>
</evidence>
<comment type="caution">
    <text evidence="3">The sequence shown here is derived from an EMBL/GenBank/DDBJ whole genome shotgun (WGS) entry which is preliminary data.</text>
</comment>
<evidence type="ECO:0000313" key="5">
    <source>
        <dbReference type="Proteomes" id="UP000321947"/>
    </source>
</evidence>
<protein>
    <recommendedName>
        <fullName evidence="6">CACTA en-spm transposon protein</fullName>
    </recommendedName>
</protein>
<dbReference type="Proteomes" id="UP000321947">
    <property type="component" value="Unassembled WGS sequence"/>
</dbReference>
<evidence type="ECO:0000313" key="3">
    <source>
        <dbReference type="EMBL" id="TYK05866.1"/>
    </source>
</evidence>
<organism evidence="3 5">
    <name type="scientific">Cucumis melo var. makuwa</name>
    <name type="common">Oriental melon</name>
    <dbReference type="NCBI Taxonomy" id="1194695"/>
    <lineage>
        <taxon>Eukaryota</taxon>
        <taxon>Viridiplantae</taxon>
        <taxon>Streptophyta</taxon>
        <taxon>Embryophyta</taxon>
        <taxon>Tracheophyta</taxon>
        <taxon>Spermatophyta</taxon>
        <taxon>Magnoliopsida</taxon>
        <taxon>eudicotyledons</taxon>
        <taxon>Gunneridae</taxon>
        <taxon>Pentapetalae</taxon>
        <taxon>rosids</taxon>
        <taxon>fabids</taxon>
        <taxon>Cucurbitales</taxon>
        <taxon>Cucurbitaceae</taxon>
        <taxon>Benincaseae</taxon>
        <taxon>Cucumis</taxon>
    </lineage>
</organism>
<feature type="compositionally biased region" description="Basic and acidic residues" evidence="1">
    <location>
        <begin position="1"/>
        <end position="11"/>
    </location>
</feature>
<reference evidence="4 5" key="1">
    <citation type="submission" date="2019-08" db="EMBL/GenBank/DDBJ databases">
        <title>Draft genome sequences of two oriental melons (Cucumis melo L. var makuwa).</title>
        <authorList>
            <person name="Kwon S.-Y."/>
        </authorList>
    </citation>
    <scope>NUCLEOTIDE SEQUENCE [LARGE SCALE GENOMIC DNA]</scope>
    <source>
        <strain evidence="5">cv. Chang Bougi</strain>
        <strain evidence="4">cv. SW 3</strain>
        <tissue evidence="3">Leaf</tissue>
    </source>
</reference>
<gene>
    <name evidence="3" type="ORF">E5676_scaffold1465G00210</name>
    <name evidence="2" type="ORF">E6C27_scaffold212G00090</name>
</gene>